<dbReference type="InterPro" id="IPR025515">
    <property type="entry name" value="DUF4403"/>
</dbReference>
<organism evidence="2 3">
    <name type="scientific">Deinococcus aquiradiocola</name>
    <dbReference type="NCBI Taxonomy" id="393059"/>
    <lineage>
        <taxon>Bacteria</taxon>
        <taxon>Thermotogati</taxon>
        <taxon>Deinococcota</taxon>
        <taxon>Deinococci</taxon>
        <taxon>Deinococcales</taxon>
        <taxon>Deinococcaceae</taxon>
        <taxon>Deinococcus</taxon>
    </lineage>
</organism>
<keyword evidence="3" id="KW-1185">Reference proteome</keyword>
<evidence type="ECO:0000256" key="1">
    <source>
        <dbReference type="SAM" id="SignalP"/>
    </source>
</evidence>
<dbReference type="Pfam" id="PF14356">
    <property type="entry name" value="DUF4403"/>
    <property type="match status" value="1"/>
</dbReference>
<reference evidence="2" key="2">
    <citation type="submission" date="2020-09" db="EMBL/GenBank/DDBJ databases">
        <authorList>
            <person name="Sun Q."/>
            <person name="Ohkuma M."/>
        </authorList>
    </citation>
    <scope>NUCLEOTIDE SEQUENCE</scope>
    <source>
        <strain evidence="2">JCM 14371</strain>
    </source>
</reference>
<protein>
    <recommendedName>
        <fullName evidence="4">DUF4403 family protein</fullName>
    </recommendedName>
</protein>
<gene>
    <name evidence="2" type="ORF">GCM10008939_33460</name>
</gene>
<evidence type="ECO:0008006" key="4">
    <source>
        <dbReference type="Google" id="ProtNLM"/>
    </source>
</evidence>
<sequence>MTSSLPRPRPFRNRRAFRALRAEVLALMTLTSLTAMPAAAPFGPAPQSSVTLPVTVPLAGLRAAALARLPDVLASVDQTQTLAGGVIVVHLTGEVRRSGDLTLVPEGDGLRLSLPVNATFRAAPTGLGDFLARDFTGAAVVTAHVTPGITGDWNADLRVQADYRWTAPLSFELLRGVSINVQTLVDPQIRARLAGASEALGAAARSQLRLRERAGDLWARLAQPWALPGVPDGYALIRPQGLTVTPFTFTPDAASVTLGGSFVATAGLGQAPGPVPPAPLPPLKLGRPQADGVTLDVPVTLAYPQLSALATRYAARQEYRLPLPLSPRLKVGSVTLGTPAPGRLNAAVAFTVRAPLGLNVNATVDVSGTPTLDGQTLRLTHVTVRTRPSSLSGRVLGWLADARVQALLAKQATFDLTPELQSARAAVQARLPYRVANGVTLSGQVDRLALRSVSVEPQGVVAVTRAEGELDAHVDLR</sequence>
<evidence type="ECO:0000313" key="3">
    <source>
        <dbReference type="Proteomes" id="UP000635726"/>
    </source>
</evidence>
<reference evidence="2" key="1">
    <citation type="journal article" date="2014" name="Int. J. Syst. Evol. Microbiol.">
        <title>Complete genome sequence of Corynebacterium casei LMG S-19264T (=DSM 44701T), isolated from a smear-ripened cheese.</title>
        <authorList>
            <consortium name="US DOE Joint Genome Institute (JGI-PGF)"/>
            <person name="Walter F."/>
            <person name="Albersmeier A."/>
            <person name="Kalinowski J."/>
            <person name="Ruckert C."/>
        </authorList>
    </citation>
    <scope>NUCLEOTIDE SEQUENCE</scope>
    <source>
        <strain evidence="2">JCM 14371</strain>
    </source>
</reference>
<comment type="caution">
    <text evidence="2">The sequence shown here is derived from an EMBL/GenBank/DDBJ whole genome shotgun (WGS) entry which is preliminary data.</text>
</comment>
<proteinExistence type="predicted"/>
<dbReference type="AlphaFoldDB" id="A0A917PP94"/>
<name>A0A917PP94_9DEIO</name>
<dbReference type="Proteomes" id="UP000635726">
    <property type="component" value="Unassembled WGS sequence"/>
</dbReference>
<dbReference type="EMBL" id="BMOE01000016">
    <property type="protein sequence ID" value="GGJ86793.1"/>
    <property type="molecule type" value="Genomic_DNA"/>
</dbReference>
<evidence type="ECO:0000313" key="2">
    <source>
        <dbReference type="EMBL" id="GGJ86793.1"/>
    </source>
</evidence>
<feature type="signal peptide" evidence="1">
    <location>
        <begin position="1"/>
        <end position="37"/>
    </location>
</feature>
<dbReference type="RefSeq" id="WP_229671105.1">
    <property type="nucleotide sequence ID" value="NZ_BMOE01000016.1"/>
</dbReference>
<accession>A0A917PP94</accession>
<keyword evidence="1" id="KW-0732">Signal</keyword>
<feature type="chain" id="PRO_5037884869" description="DUF4403 family protein" evidence="1">
    <location>
        <begin position="38"/>
        <end position="477"/>
    </location>
</feature>